<dbReference type="PROSITE" id="PS50072">
    <property type="entry name" value="CSA_PPIASE_2"/>
    <property type="match status" value="1"/>
</dbReference>
<comment type="caution">
    <text evidence="6">The sequence shown here is derived from an EMBL/GenBank/DDBJ whole genome shotgun (WGS) entry which is preliminary data.</text>
</comment>
<dbReference type="PRINTS" id="PR00153">
    <property type="entry name" value="CSAPPISMRASE"/>
</dbReference>
<gene>
    <name evidence="6" type="primary">cyp3</name>
    <name evidence="6" type="ORF">CLCR_02491</name>
</gene>
<dbReference type="EMBL" id="LGRB01000014">
    <property type="protein sequence ID" value="OCT46936.1"/>
    <property type="molecule type" value="Genomic_DNA"/>
</dbReference>
<dbReference type="InterPro" id="IPR002130">
    <property type="entry name" value="Cyclophilin-type_PPIase_dom"/>
</dbReference>
<dbReference type="InterPro" id="IPR024936">
    <property type="entry name" value="Cyclophilin-type_PPIase"/>
</dbReference>
<dbReference type="PANTHER" id="PTHR11071">
    <property type="entry name" value="PEPTIDYL-PROLYL CIS-TRANS ISOMERASE"/>
    <property type="match status" value="1"/>
</dbReference>
<sequence length="197" mass="21386">MATSKIPVPRPGEGEPIVFFDVQLGGEPLGRIKMHLFANAVPRTAENFRQFCTGEHRGPAGKPMGYKGSKFHRVIKNFMIQGGDFLHSDGTGSTSIYNNAAFADESFAIKHTRPYLLSMANSGPNTNGCQFFITCAATPWLDNKHVVFGQVLGEEDDGGESIRVVRMIENTRTAGPGGRGAGERPVLDVRIVECGEM</sequence>
<organism evidence="6 7">
    <name type="scientific">Cladophialophora carrionii</name>
    <dbReference type="NCBI Taxonomy" id="86049"/>
    <lineage>
        <taxon>Eukaryota</taxon>
        <taxon>Fungi</taxon>
        <taxon>Dikarya</taxon>
        <taxon>Ascomycota</taxon>
        <taxon>Pezizomycotina</taxon>
        <taxon>Eurotiomycetes</taxon>
        <taxon>Chaetothyriomycetidae</taxon>
        <taxon>Chaetothyriales</taxon>
        <taxon>Herpotrichiellaceae</taxon>
        <taxon>Cladophialophora</taxon>
    </lineage>
</organism>
<keyword evidence="7" id="KW-1185">Reference proteome</keyword>
<evidence type="ECO:0000256" key="1">
    <source>
        <dbReference type="ARBA" id="ARBA00000971"/>
    </source>
</evidence>
<dbReference type="PANTHER" id="PTHR11071:SF561">
    <property type="entry name" value="PEPTIDYL-PROLYL CIS-TRANS ISOMERASE D-RELATED"/>
    <property type="match status" value="1"/>
</dbReference>
<dbReference type="Gene3D" id="2.40.100.10">
    <property type="entry name" value="Cyclophilin-like"/>
    <property type="match status" value="1"/>
</dbReference>
<dbReference type="STRING" id="86049.A0A1C1CEP9"/>
<evidence type="ECO:0000256" key="4">
    <source>
        <dbReference type="RuleBase" id="RU363019"/>
    </source>
</evidence>
<comment type="catalytic activity">
    <reaction evidence="1 4">
        <text>[protein]-peptidylproline (omega=180) = [protein]-peptidylproline (omega=0)</text>
        <dbReference type="Rhea" id="RHEA:16237"/>
        <dbReference type="Rhea" id="RHEA-COMP:10747"/>
        <dbReference type="Rhea" id="RHEA-COMP:10748"/>
        <dbReference type="ChEBI" id="CHEBI:83833"/>
        <dbReference type="ChEBI" id="CHEBI:83834"/>
        <dbReference type="EC" id="5.2.1.8"/>
    </reaction>
</comment>
<evidence type="ECO:0000313" key="6">
    <source>
        <dbReference type="EMBL" id="OCT46936.1"/>
    </source>
</evidence>
<dbReference type="VEuPathDB" id="FungiDB:CLCR_02491"/>
<comment type="function">
    <text evidence="4">PPIases accelerate the folding of proteins. It catalyzes the cis-trans isomerization of proline imidic peptide bonds in oligopeptides.</text>
</comment>
<proteinExistence type="inferred from homology"/>
<evidence type="ECO:0000256" key="3">
    <source>
        <dbReference type="ARBA" id="ARBA00023235"/>
    </source>
</evidence>
<dbReference type="InterPro" id="IPR020892">
    <property type="entry name" value="Cyclophilin-type_PPIase_CS"/>
</dbReference>
<feature type="domain" description="PPIase cyclophilin-type" evidence="5">
    <location>
        <begin position="19"/>
        <end position="196"/>
    </location>
</feature>
<dbReference type="Proteomes" id="UP000094526">
    <property type="component" value="Unassembled WGS sequence"/>
</dbReference>
<dbReference type="InterPro" id="IPR029000">
    <property type="entry name" value="Cyclophilin-like_dom_sf"/>
</dbReference>
<name>A0A1C1CEP9_9EURO</name>
<comment type="similarity">
    <text evidence="4">Belongs to the cyclophilin-type PPIase family.</text>
</comment>
<dbReference type="PROSITE" id="PS00170">
    <property type="entry name" value="CSA_PPIASE_1"/>
    <property type="match status" value="1"/>
</dbReference>
<protein>
    <recommendedName>
        <fullName evidence="4">Peptidyl-prolyl cis-trans isomerase</fullName>
        <shortName evidence="4">PPIase</shortName>
        <ecNumber evidence="4">5.2.1.8</ecNumber>
    </recommendedName>
</protein>
<dbReference type="Pfam" id="PF00160">
    <property type="entry name" value="Pro_isomerase"/>
    <property type="match status" value="1"/>
</dbReference>
<dbReference type="eggNOG" id="KOG0879">
    <property type="taxonomic scope" value="Eukaryota"/>
</dbReference>
<dbReference type="GO" id="GO:0005737">
    <property type="term" value="C:cytoplasm"/>
    <property type="evidence" value="ECO:0007669"/>
    <property type="project" value="TreeGrafter"/>
</dbReference>
<keyword evidence="3 4" id="KW-0413">Isomerase</keyword>
<keyword evidence="2 4" id="KW-0697">Rotamase</keyword>
<dbReference type="GO" id="GO:0005634">
    <property type="term" value="C:nucleus"/>
    <property type="evidence" value="ECO:0007669"/>
    <property type="project" value="EnsemblFungi"/>
</dbReference>
<evidence type="ECO:0000259" key="5">
    <source>
        <dbReference type="PROSITE" id="PS50072"/>
    </source>
</evidence>
<dbReference type="EC" id="5.2.1.8" evidence="4"/>
<dbReference type="SUPFAM" id="SSF50891">
    <property type="entry name" value="Cyclophilin-like"/>
    <property type="match status" value="1"/>
</dbReference>
<dbReference type="FunFam" id="2.40.100.10:FF:000025">
    <property type="entry name" value="Peptidyl-prolyl cis-trans isomerase CYP19-2"/>
    <property type="match status" value="1"/>
</dbReference>
<evidence type="ECO:0000313" key="7">
    <source>
        <dbReference type="Proteomes" id="UP000094526"/>
    </source>
</evidence>
<dbReference type="OrthoDB" id="193499at2759"/>
<dbReference type="GO" id="GO:0006457">
    <property type="term" value="P:protein folding"/>
    <property type="evidence" value="ECO:0007669"/>
    <property type="project" value="InterPro"/>
</dbReference>
<accession>A0A1C1CEP9</accession>
<dbReference type="VEuPathDB" id="FungiDB:G647_02482"/>
<reference evidence="7" key="1">
    <citation type="submission" date="2015-07" db="EMBL/GenBank/DDBJ databases">
        <authorList>
            <person name="Teixeira M.M."/>
            <person name="Souza R.C."/>
            <person name="Almeida L.G."/>
            <person name="Vicente V.A."/>
            <person name="de Hoog S."/>
            <person name="Bocca A.L."/>
            <person name="de Almeida S.R."/>
            <person name="Vasconcelos A.T."/>
            <person name="Felipe M.S."/>
        </authorList>
    </citation>
    <scope>NUCLEOTIDE SEQUENCE [LARGE SCALE GENOMIC DNA]</scope>
    <source>
        <strain evidence="7">KSF</strain>
    </source>
</reference>
<dbReference type="AlphaFoldDB" id="A0A1C1CEP9"/>
<evidence type="ECO:0000256" key="2">
    <source>
        <dbReference type="ARBA" id="ARBA00023110"/>
    </source>
</evidence>
<dbReference type="GO" id="GO:0016018">
    <property type="term" value="F:cyclosporin A binding"/>
    <property type="evidence" value="ECO:0007669"/>
    <property type="project" value="TreeGrafter"/>
</dbReference>
<dbReference type="GO" id="GO:0003755">
    <property type="term" value="F:peptidyl-prolyl cis-trans isomerase activity"/>
    <property type="evidence" value="ECO:0007669"/>
    <property type="project" value="UniProtKB-UniRule"/>
</dbReference>
<dbReference type="PIRSF" id="PIRSF001467">
    <property type="entry name" value="Peptidylpro_ismrse"/>
    <property type="match status" value="1"/>
</dbReference>